<proteinExistence type="predicted"/>
<sequence>MGASVSMQDVQTAMESSLTRTQYSNLQSQIDSTIRQLNSFVVEGVDTLKIDVVDLRNDVQITQTLDICEDFADKYDLSQDVKAMLDQAQKTSGIGALSASNQRIINRLSTSVSITDINSVVRAVRNNITQSNEVALRNIKAVDIKTIAFGNSGYNATLEQELLRHFNTVLDDKKADEKEKGDQDTSGFDLAKIFGALTGPFVAVAVVGVTALGGYVMYKRAK</sequence>
<dbReference type="EMBL" id="JAPMOS010000199">
    <property type="protein sequence ID" value="KAJ4453949.1"/>
    <property type="molecule type" value="Genomic_DNA"/>
</dbReference>
<dbReference type="Proteomes" id="UP001141327">
    <property type="component" value="Unassembled WGS sequence"/>
</dbReference>
<accession>A0ABQ8U9C1</accession>
<keyword evidence="3" id="KW-1185">Reference proteome</keyword>
<name>A0ABQ8U9C1_9EUKA</name>
<keyword evidence="1" id="KW-0472">Membrane</keyword>
<keyword evidence="1" id="KW-0812">Transmembrane</keyword>
<evidence type="ECO:0000256" key="1">
    <source>
        <dbReference type="SAM" id="Phobius"/>
    </source>
</evidence>
<protein>
    <submittedName>
        <fullName evidence="2">Uncharacterized protein</fullName>
    </submittedName>
</protein>
<organism evidence="2 3">
    <name type="scientific">Paratrimastix pyriformis</name>
    <dbReference type="NCBI Taxonomy" id="342808"/>
    <lineage>
        <taxon>Eukaryota</taxon>
        <taxon>Metamonada</taxon>
        <taxon>Preaxostyla</taxon>
        <taxon>Paratrimastigidae</taxon>
        <taxon>Paratrimastix</taxon>
    </lineage>
</organism>
<evidence type="ECO:0000313" key="2">
    <source>
        <dbReference type="EMBL" id="KAJ4453949.1"/>
    </source>
</evidence>
<keyword evidence="1" id="KW-1133">Transmembrane helix</keyword>
<comment type="caution">
    <text evidence="2">The sequence shown here is derived from an EMBL/GenBank/DDBJ whole genome shotgun (WGS) entry which is preliminary data.</text>
</comment>
<evidence type="ECO:0000313" key="3">
    <source>
        <dbReference type="Proteomes" id="UP001141327"/>
    </source>
</evidence>
<reference evidence="2" key="1">
    <citation type="journal article" date="2022" name="bioRxiv">
        <title>Genomics of Preaxostyla Flagellates Illuminates Evolutionary Transitions and the Path Towards Mitochondrial Loss.</title>
        <authorList>
            <person name="Novak L.V.F."/>
            <person name="Treitli S.C."/>
            <person name="Pyrih J."/>
            <person name="Halakuc P."/>
            <person name="Pipaliya S.V."/>
            <person name="Vacek V."/>
            <person name="Brzon O."/>
            <person name="Soukal P."/>
            <person name="Eme L."/>
            <person name="Dacks J.B."/>
            <person name="Karnkowska A."/>
            <person name="Elias M."/>
            <person name="Hampl V."/>
        </authorList>
    </citation>
    <scope>NUCLEOTIDE SEQUENCE</scope>
    <source>
        <strain evidence="2">RCP-MX</strain>
    </source>
</reference>
<gene>
    <name evidence="2" type="ORF">PAPYR_11453</name>
</gene>
<feature type="transmembrane region" description="Helical" evidence="1">
    <location>
        <begin position="193"/>
        <end position="218"/>
    </location>
</feature>